<dbReference type="VEuPathDB" id="FungiDB:PC110_g23851"/>
<evidence type="ECO:0000313" key="2">
    <source>
        <dbReference type="Proteomes" id="UP000251314"/>
    </source>
</evidence>
<gene>
    <name evidence="1" type="ORF">PC110_g23851</name>
</gene>
<comment type="caution">
    <text evidence="1">The sequence shown here is derived from an EMBL/GenBank/DDBJ whole genome shotgun (WGS) entry which is preliminary data.</text>
</comment>
<protein>
    <submittedName>
        <fullName evidence="1">Uncharacterized protein</fullName>
    </submittedName>
</protein>
<accession>A0A329R4S5</accession>
<sequence length="47" mass="4817">MSSSPEDSPPATPSAEKDSRDPVPPPTGGKTVPEAPALLAEARFVTK</sequence>
<dbReference type="EMBL" id="MJFZ01004483">
    <property type="protein sequence ID" value="RAW19707.1"/>
    <property type="molecule type" value="Genomic_DNA"/>
</dbReference>
<organism evidence="1 2">
    <name type="scientific">Phytophthora cactorum</name>
    <dbReference type="NCBI Taxonomy" id="29920"/>
    <lineage>
        <taxon>Eukaryota</taxon>
        <taxon>Sar</taxon>
        <taxon>Stramenopiles</taxon>
        <taxon>Oomycota</taxon>
        <taxon>Peronosporomycetes</taxon>
        <taxon>Peronosporales</taxon>
        <taxon>Peronosporaceae</taxon>
        <taxon>Phytophthora</taxon>
    </lineage>
</organism>
<evidence type="ECO:0000313" key="1">
    <source>
        <dbReference type="EMBL" id="RAW19707.1"/>
    </source>
</evidence>
<keyword evidence="2" id="KW-1185">Reference proteome</keyword>
<name>A0A329R4S5_9STRA</name>
<reference evidence="1 2" key="1">
    <citation type="submission" date="2018-01" db="EMBL/GenBank/DDBJ databases">
        <title>Draft genome of the strawberry crown rot pathogen Phytophthora cactorum.</title>
        <authorList>
            <person name="Armitage A.D."/>
            <person name="Lysoe E."/>
            <person name="Nellist C.F."/>
            <person name="Harrison R.J."/>
            <person name="Brurberg M.B."/>
        </authorList>
    </citation>
    <scope>NUCLEOTIDE SEQUENCE [LARGE SCALE GENOMIC DNA]</scope>
    <source>
        <strain evidence="1 2">10300</strain>
    </source>
</reference>
<dbReference type="AlphaFoldDB" id="A0A329R4S5"/>
<dbReference type="Proteomes" id="UP000251314">
    <property type="component" value="Unassembled WGS sequence"/>
</dbReference>
<proteinExistence type="predicted"/>